<feature type="domain" description="Disease resistance protein winged helix" evidence="8">
    <location>
        <begin position="442"/>
        <end position="511"/>
    </location>
</feature>
<feature type="domain" description="Disease resistance N-terminal" evidence="7">
    <location>
        <begin position="16"/>
        <end position="97"/>
    </location>
</feature>
<keyword evidence="2" id="KW-0547">Nucleotide-binding</keyword>
<dbReference type="Gene3D" id="3.80.10.10">
    <property type="entry name" value="Ribonuclease Inhibitor"/>
    <property type="match status" value="2"/>
</dbReference>
<dbReference type="SUPFAM" id="SSF52058">
    <property type="entry name" value="L domain-like"/>
    <property type="match status" value="1"/>
</dbReference>
<evidence type="ECO:0000259" key="9">
    <source>
        <dbReference type="Pfam" id="PF23598"/>
    </source>
</evidence>
<feature type="coiled-coil region" evidence="5">
    <location>
        <begin position="35"/>
        <end position="82"/>
    </location>
</feature>
<evidence type="ECO:0000256" key="4">
    <source>
        <dbReference type="ARBA" id="ARBA00022840"/>
    </source>
</evidence>
<dbReference type="Pfam" id="PF00931">
    <property type="entry name" value="NB-ARC"/>
    <property type="match status" value="1"/>
</dbReference>
<dbReference type="GO" id="GO:0005524">
    <property type="term" value="F:ATP binding"/>
    <property type="evidence" value="ECO:0007669"/>
    <property type="project" value="UniProtKB-KW"/>
</dbReference>
<evidence type="ECO:0000256" key="3">
    <source>
        <dbReference type="ARBA" id="ARBA00022821"/>
    </source>
</evidence>
<dbReference type="InterPro" id="IPR001611">
    <property type="entry name" value="Leu-rich_rpt"/>
</dbReference>
<proteinExistence type="predicted"/>
<dbReference type="SUPFAM" id="SSF52540">
    <property type="entry name" value="P-loop containing nucleoside triphosphate hydrolases"/>
    <property type="match status" value="1"/>
</dbReference>
<dbReference type="InterPro" id="IPR058922">
    <property type="entry name" value="WHD_DRP"/>
</dbReference>
<dbReference type="Proteomes" id="UP000030645">
    <property type="component" value="Unassembled WGS sequence"/>
</dbReference>
<dbReference type="Gene3D" id="1.10.10.10">
    <property type="entry name" value="Winged helix-like DNA-binding domain superfamily/Winged helix DNA-binding domain"/>
    <property type="match status" value="1"/>
</dbReference>
<dbReference type="Gene3D" id="1.20.5.4130">
    <property type="match status" value="1"/>
</dbReference>
<evidence type="ECO:0000259" key="6">
    <source>
        <dbReference type="Pfam" id="PF00931"/>
    </source>
</evidence>
<evidence type="ECO:0000256" key="1">
    <source>
        <dbReference type="ARBA" id="ARBA00022737"/>
    </source>
</evidence>
<dbReference type="AlphaFoldDB" id="W9QVH0"/>
<keyword evidence="1" id="KW-0677">Repeat</keyword>
<dbReference type="PANTHER" id="PTHR36766">
    <property type="entry name" value="PLANT BROAD-SPECTRUM MILDEW RESISTANCE PROTEIN RPW8"/>
    <property type="match status" value="1"/>
</dbReference>
<reference evidence="11" key="1">
    <citation type="submission" date="2013-01" db="EMBL/GenBank/DDBJ databases">
        <title>Draft Genome Sequence of a Mulberry Tree, Morus notabilis C.K. Schneid.</title>
        <authorList>
            <person name="He N."/>
            <person name="Zhao S."/>
        </authorList>
    </citation>
    <scope>NUCLEOTIDE SEQUENCE</scope>
</reference>
<dbReference type="GO" id="GO:0051707">
    <property type="term" value="P:response to other organism"/>
    <property type="evidence" value="ECO:0007669"/>
    <property type="project" value="UniProtKB-ARBA"/>
</dbReference>
<evidence type="ECO:0000256" key="2">
    <source>
        <dbReference type="ARBA" id="ARBA00022741"/>
    </source>
</evidence>
<evidence type="ECO:0000256" key="5">
    <source>
        <dbReference type="SAM" id="Coils"/>
    </source>
</evidence>
<dbReference type="Gene3D" id="3.40.50.300">
    <property type="entry name" value="P-loop containing nucleotide triphosphate hydrolases"/>
    <property type="match status" value="1"/>
</dbReference>
<keyword evidence="4" id="KW-0067">ATP-binding</keyword>
<sequence>MAEALVSLLIEHFGSMALELIEEEVRLVKGVDEDVANLKTNLEDIRAVLKDAEQKQLNDASLKRWLDKLNNAAHDMDDVLDEWNTAILEFKIKKEEEAENNASSSNKKVCFPMPSSCFYFTRVKRLTLRRDIALKIKELNQDLDRIAKDKDNYNLNIKRIVERPEHRQTTFLIDETKVQGRDEDKSLLISKLLSESSDDGRHLDIIPIVGMGGLGKTTLAQLAYNDETIKTHFDKRIWVCVSDPFEEVKIAKAIIEGLGSSGPSSVELNALVRCIHESVEGKKFLLVLDDVLLEDYSRWETVHVALQNGAIGSTILVTTRKQEVSIMMGAATHQISLERLSEEHCWLIFSQLAFMERTTEERAELENIGRQIARKSSGLPLVTKTLGSLMRFRKTISQWEDILCSELWESKDVKVREIFAPFLLSYYDLPPLQKRCFLYCSVFPKDYDIERDDLIEMWMSQGYLSQTINSKKEGRDCFESLAMRSFFQDFKEGEYYGTITCKMHDIVHDFAQFLMGSEYVLIEVDGIKENKKEVDESTRHLTLAVRSEDHFLTLRHNAKNLRSIYIYADSNKLHVDRILLFSHLTRLRTLTMDDCEFEILPEDIGLLKHLRYLDLSGNTNLKELPGTLFNLYNLQTLALCNCSSLPRLPEKIAKLVNLKNLYIFGCCFEGLPKGIAKLTGLLTLDMWVVPKERKTYLDLGDLKMLKYLQFQSILCIQRCANAGNLDEAEKINLSSWQHLLDLTLEFRESDELYEIGEILDDDTEILESLQPHPNLKALEISNYQGATVSPTWMMSLTNLTSLELNFCTKCEILPPLGKMPSLVSLVICCLDSLKKVGPEFLGIIERDEEDHGIARRDQDTPSEPSIISFPRLKKLKFDWNEEWKEGKSGKVTG</sequence>
<evidence type="ECO:0000313" key="10">
    <source>
        <dbReference type="EMBL" id="EXB55146.1"/>
    </source>
</evidence>
<protein>
    <submittedName>
        <fullName evidence="10">Putative disease resistance protein RGA3</fullName>
    </submittedName>
</protein>
<dbReference type="PROSITE" id="PS51450">
    <property type="entry name" value="LRR"/>
    <property type="match status" value="1"/>
</dbReference>
<dbReference type="InterPro" id="IPR041118">
    <property type="entry name" value="Rx_N"/>
</dbReference>
<dbReference type="GO" id="GO:0006952">
    <property type="term" value="P:defense response"/>
    <property type="evidence" value="ECO:0007669"/>
    <property type="project" value="UniProtKB-KW"/>
</dbReference>
<dbReference type="FunFam" id="3.40.50.300:FF:001091">
    <property type="entry name" value="Probable disease resistance protein At1g61300"/>
    <property type="match status" value="1"/>
</dbReference>
<keyword evidence="5" id="KW-0175">Coiled coil</keyword>
<dbReference type="FunFam" id="1.10.10.10:FF:000322">
    <property type="entry name" value="Probable disease resistance protein At1g63360"/>
    <property type="match status" value="1"/>
</dbReference>
<dbReference type="InterPro" id="IPR038005">
    <property type="entry name" value="RX-like_CC"/>
</dbReference>
<keyword evidence="3" id="KW-0611">Plant defense</keyword>
<feature type="coiled-coil region" evidence="5">
    <location>
        <begin position="129"/>
        <end position="156"/>
    </location>
</feature>
<dbReference type="Gene3D" id="1.10.8.430">
    <property type="entry name" value="Helical domain of apoptotic protease-activating factors"/>
    <property type="match status" value="1"/>
</dbReference>
<accession>W9QVH0</accession>
<name>W9QVH0_9ROSA</name>
<gene>
    <name evidence="10" type="ORF">L484_018072</name>
</gene>
<feature type="domain" description="NB-ARC" evidence="6">
    <location>
        <begin position="189"/>
        <end position="357"/>
    </location>
</feature>
<dbReference type="InterPro" id="IPR055414">
    <property type="entry name" value="LRR_R13L4/SHOC2-like"/>
</dbReference>
<dbReference type="InterPro" id="IPR036388">
    <property type="entry name" value="WH-like_DNA-bd_sf"/>
</dbReference>
<keyword evidence="11" id="KW-1185">Reference proteome</keyword>
<dbReference type="PANTHER" id="PTHR36766:SF45">
    <property type="entry name" value="NB-ARC DOMAIN-CONTAINING PROTEIN"/>
    <property type="match status" value="1"/>
</dbReference>
<dbReference type="Pfam" id="PF23598">
    <property type="entry name" value="LRR_14"/>
    <property type="match status" value="1"/>
</dbReference>
<organism evidence="10 11">
    <name type="scientific">Morus notabilis</name>
    <dbReference type="NCBI Taxonomy" id="981085"/>
    <lineage>
        <taxon>Eukaryota</taxon>
        <taxon>Viridiplantae</taxon>
        <taxon>Streptophyta</taxon>
        <taxon>Embryophyta</taxon>
        <taxon>Tracheophyta</taxon>
        <taxon>Spermatophyta</taxon>
        <taxon>Magnoliopsida</taxon>
        <taxon>eudicotyledons</taxon>
        <taxon>Gunneridae</taxon>
        <taxon>Pentapetalae</taxon>
        <taxon>rosids</taxon>
        <taxon>fabids</taxon>
        <taxon>Rosales</taxon>
        <taxon>Moraceae</taxon>
        <taxon>Moreae</taxon>
        <taxon>Morus</taxon>
    </lineage>
</organism>
<dbReference type="InterPro" id="IPR027417">
    <property type="entry name" value="P-loop_NTPase"/>
</dbReference>
<dbReference type="GO" id="GO:0043531">
    <property type="term" value="F:ADP binding"/>
    <property type="evidence" value="ECO:0007669"/>
    <property type="project" value="InterPro"/>
</dbReference>
<dbReference type="EMBL" id="KE344222">
    <property type="protein sequence ID" value="EXB55146.1"/>
    <property type="molecule type" value="Genomic_DNA"/>
</dbReference>
<dbReference type="KEGG" id="mnt:21401051"/>
<dbReference type="CDD" id="cd14798">
    <property type="entry name" value="RX-CC_like"/>
    <property type="match status" value="1"/>
</dbReference>
<dbReference type="InterPro" id="IPR042197">
    <property type="entry name" value="Apaf_helical"/>
</dbReference>
<dbReference type="InterPro" id="IPR002182">
    <property type="entry name" value="NB-ARC"/>
</dbReference>
<dbReference type="eggNOG" id="KOG4658">
    <property type="taxonomic scope" value="Eukaryota"/>
</dbReference>
<dbReference type="Pfam" id="PF23559">
    <property type="entry name" value="WHD_DRP"/>
    <property type="match status" value="1"/>
</dbReference>
<evidence type="ECO:0000313" key="11">
    <source>
        <dbReference type="Proteomes" id="UP000030645"/>
    </source>
</evidence>
<dbReference type="OrthoDB" id="5279713at2759"/>
<dbReference type="Pfam" id="PF18052">
    <property type="entry name" value="Rx_N"/>
    <property type="match status" value="1"/>
</dbReference>
<feature type="domain" description="Disease resistance R13L4/SHOC-2-like LRR" evidence="9">
    <location>
        <begin position="561"/>
        <end position="831"/>
    </location>
</feature>
<evidence type="ECO:0000259" key="8">
    <source>
        <dbReference type="Pfam" id="PF23559"/>
    </source>
</evidence>
<dbReference type="InterPro" id="IPR032675">
    <property type="entry name" value="LRR_dom_sf"/>
</dbReference>
<evidence type="ECO:0000259" key="7">
    <source>
        <dbReference type="Pfam" id="PF18052"/>
    </source>
</evidence>
<dbReference type="PRINTS" id="PR00364">
    <property type="entry name" value="DISEASERSIST"/>
</dbReference>